<evidence type="ECO:0000256" key="1">
    <source>
        <dbReference type="SAM" id="MobiDB-lite"/>
    </source>
</evidence>
<evidence type="ECO:0000313" key="4">
    <source>
        <dbReference type="Proteomes" id="UP000320176"/>
    </source>
</evidence>
<dbReference type="Proteomes" id="UP000320176">
    <property type="component" value="Unassembled WGS sequence"/>
</dbReference>
<dbReference type="AlphaFoldDB" id="A0A5C6ASV7"/>
<proteinExistence type="predicted"/>
<comment type="caution">
    <text evidence="3">The sequence shown here is derived from an EMBL/GenBank/DDBJ whole genome shotgun (WGS) entry which is preliminary data.</text>
</comment>
<dbReference type="SUPFAM" id="SSF49879">
    <property type="entry name" value="SMAD/FHA domain"/>
    <property type="match status" value="1"/>
</dbReference>
<feature type="domain" description="FHA" evidence="2">
    <location>
        <begin position="2"/>
        <end position="44"/>
    </location>
</feature>
<dbReference type="CDD" id="cd00060">
    <property type="entry name" value="FHA"/>
    <property type="match status" value="1"/>
</dbReference>
<dbReference type="InterPro" id="IPR000253">
    <property type="entry name" value="FHA_dom"/>
</dbReference>
<gene>
    <name evidence="3" type="ORF">Pla52n_38390</name>
</gene>
<dbReference type="Pfam" id="PF00498">
    <property type="entry name" value="FHA"/>
    <property type="match status" value="1"/>
</dbReference>
<sequence>MIRVDGDRVLIRDLSSRNQTFVNKKALTAEVDYQLFHHSIIQVGKHAFRTSIRDAESGKPVSELEPADGRTPAPPDTETIHGSDLLNELDRLASELHVPQTVADHPANMSTISDELPIGDNEDTPETIEPVGQAAAMQTDTPHQLPGAKLDSKSEPDSKSKPEPDLHSTGHTKLPEHLRPKGPKDSQAAAENALRNLFK</sequence>
<feature type="compositionally biased region" description="Basic and acidic residues" evidence="1">
    <location>
        <begin position="150"/>
        <end position="184"/>
    </location>
</feature>
<evidence type="ECO:0000313" key="3">
    <source>
        <dbReference type="EMBL" id="TWU02780.1"/>
    </source>
</evidence>
<dbReference type="InterPro" id="IPR008984">
    <property type="entry name" value="SMAD_FHA_dom_sf"/>
</dbReference>
<organism evidence="3 4">
    <name type="scientific">Stieleria varia</name>
    <dbReference type="NCBI Taxonomy" id="2528005"/>
    <lineage>
        <taxon>Bacteria</taxon>
        <taxon>Pseudomonadati</taxon>
        <taxon>Planctomycetota</taxon>
        <taxon>Planctomycetia</taxon>
        <taxon>Pirellulales</taxon>
        <taxon>Pirellulaceae</taxon>
        <taxon>Stieleria</taxon>
    </lineage>
</organism>
<feature type="region of interest" description="Disordered" evidence="1">
    <location>
        <begin position="103"/>
        <end position="199"/>
    </location>
</feature>
<reference evidence="3 4" key="1">
    <citation type="submission" date="2019-02" db="EMBL/GenBank/DDBJ databases">
        <title>Deep-cultivation of Planctomycetes and their phenomic and genomic characterization uncovers novel biology.</title>
        <authorList>
            <person name="Wiegand S."/>
            <person name="Jogler M."/>
            <person name="Boedeker C."/>
            <person name="Pinto D."/>
            <person name="Vollmers J."/>
            <person name="Rivas-Marin E."/>
            <person name="Kohn T."/>
            <person name="Peeters S.H."/>
            <person name="Heuer A."/>
            <person name="Rast P."/>
            <person name="Oberbeckmann S."/>
            <person name="Bunk B."/>
            <person name="Jeske O."/>
            <person name="Meyerdierks A."/>
            <person name="Storesund J.E."/>
            <person name="Kallscheuer N."/>
            <person name="Luecker S."/>
            <person name="Lage O.M."/>
            <person name="Pohl T."/>
            <person name="Merkel B.J."/>
            <person name="Hornburger P."/>
            <person name="Mueller R.-W."/>
            <person name="Bruemmer F."/>
            <person name="Labrenz M."/>
            <person name="Spormann A.M."/>
            <person name="Op Den Camp H."/>
            <person name="Overmann J."/>
            <person name="Amann R."/>
            <person name="Jetten M.S.M."/>
            <person name="Mascher T."/>
            <person name="Medema M.H."/>
            <person name="Devos D.P."/>
            <person name="Kaster A.-K."/>
            <person name="Ovreas L."/>
            <person name="Rohde M."/>
            <person name="Galperin M.Y."/>
            <person name="Jogler C."/>
        </authorList>
    </citation>
    <scope>NUCLEOTIDE SEQUENCE [LARGE SCALE GENOMIC DNA]</scope>
    <source>
        <strain evidence="3 4">Pla52n</strain>
    </source>
</reference>
<name>A0A5C6ASV7_9BACT</name>
<accession>A0A5C6ASV7</accession>
<keyword evidence="4" id="KW-1185">Reference proteome</keyword>
<dbReference type="EMBL" id="SJPN01000004">
    <property type="protein sequence ID" value="TWU02780.1"/>
    <property type="molecule type" value="Genomic_DNA"/>
</dbReference>
<protein>
    <submittedName>
        <fullName evidence="3">FHA domain protein</fullName>
    </submittedName>
</protein>
<dbReference type="Gene3D" id="2.60.200.20">
    <property type="match status" value="1"/>
</dbReference>
<feature type="region of interest" description="Disordered" evidence="1">
    <location>
        <begin position="55"/>
        <end position="82"/>
    </location>
</feature>
<evidence type="ECO:0000259" key="2">
    <source>
        <dbReference type="Pfam" id="PF00498"/>
    </source>
</evidence>